<name>A0ABR2S384_9ROSI</name>
<dbReference type="InterPro" id="IPR008974">
    <property type="entry name" value="TRAF-like"/>
</dbReference>
<keyword evidence="5" id="KW-1185">Reference proteome</keyword>
<feature type="coiled-coil region" evidence="2">
    <location>
        <begin position="285"/>
        <end position="399"/>
    </location>
</feature>
<feature type="domain" description="MATH" evidence="3">
    <location>
        <begin position="19"/>
        <end position="144"/>
    </location>
</feature>
<feature type="domain" description="MATH" evidence="3">
    <location>
        <begin position="467"/>
        <end position="592"/>
    </location>
</feature>
<dbReference type="PANTHER" id="PTHR46236">
    <property type="entry name" value="TRAF-LIKE SUPERFAMILY PROTEIN"/>
    <property type="match status" value="1"/>
</dbReference>
<comment type="caution">
    <text evidence="4">The sequence shown here is derived from an EMBL/GenBank/DDBJ whole genome shotgun (WGS) entry which is preliminary data.</text>
</comment>
<dbReference type="PANTHER" id="PTHR46236:SF35">
    <property type="entry name" value="MATH DOMAIN-CONTAINING PROTEIN"/>
    <property type="match status" value="1"/>
</dbReference>
<dbReference type="Pfam" id="PF22486">
    <property type="entry name" value="MATH_2"/>
    <property type="match status" value="2"/>
</dbReference>
<evidence type="ECO:0000256" key="2">
    <source>
        <dbReference type="SAM" id="Coils"/>
    </source>
</evidence>
<dbReference type="SMART" id="SM00061">
    <property type="entry name" value="MATH"/>
    <property type="match status" value="2"/>
</dbReference>
<evidence type="ECO:0000259" key="3">
    <source>
        <dbReference type="PROSITE" id="PS50144"/>
    </source>
</evidence>
<gene>
    <name evidence="4" type="ORF">V6N11_054163</name>
</gene>
<dbReference type="SUPFAM" id="SSF49599">
    <property type="entry name" value="TRAF domain-like"/>
    <property type="match status" value="2"/>
</dbReference>
<keyword evidence="1 2" id="KW-0175">Coiled coil</keyword>
<dbReference type="InterPro" id="IPR050804">
    <property type="entry name" value="MCC"/>
</dbReference>
<dbReference type="PROSITE" id="PS50144">
    <property type="entry name" value="MATH"/>
    <property type="match status" value="2"/>
</dbReference>
<evidence type="ECO:0000256" key="1">
    <source>
        <dbReference type="ARBA" id="ARBA00023054"/>
    </source>
</evidence>
<dbReference type="CDD" id="cd00121">
    <property type="entry name" value="MATH"/>
    <property type="match status" value="2"/>
</dbReference>
<evidence type="ECO:0000313" key="4">
    <source>
        <dbReference type="EMBL" id="KAK9019649.1"/>
    </source>
</evidence>
<protein>
    <recommendedName>
        <fullName evidence="3">MATH domain-containing protein</fullName>
    </recommendedName>
</protein>
<reference evidence="4 5" key="1">
    <citation type="journal article" date="2024" name="G3 (Bethesda)">
        <title>Genome assembly of Hibiscus sabdariffa L. provides insights into metabolisms of medicinal natural products.</title>
        <authorList>
            <person name="Kim T."/>
        </authorList>
    </citation>
    <scope>NUCLEOTIDE SEQUENCE [LARGE SCALE GENOMIC DNA]</scope>
    <source>
        <strain evidence="4">TK-2024</strain>
        <tissue evidence="4">Old leaves</tissue>
    </source>
</reference>
<dbReference type="InterPro" id="IPR002083">
    <property type="entry name" value="MATH/TRAF_dom"/>
</dbReference>
<accession>A0ABR2S384</accession>
<proteinExistence type="predicted"/>
<sequence>MELQGDGSKSRSVDTTGKVRKFSWMIKKFSCITDKKLYSEDFIVDGIKWRILICPKGNKGDHLSICLGVADSASLPSGWSRYAQFGLAVIDQIDRKTSITKVATHVFNAKEVDRGFASFLSLAELHNPRRGYLVNDACLVEAYVSTDRTTGLISHELMVKTDSAIGNQKTTITRPEEITAPSSSRPSCQIVDIEPEEPTKEDMNTFFTSLESELLSSNTVFSQKEAKESLAELEAALSMTPINFHDSVDFSPLKLAFKILASVGCSSTNLTIEQKNKLLVMDESLKQLADRAAKAVEDKNRFTAKESMKKTVTCNLECSLIRYKEVESEVKQVEKKLAALQEQVEEAQKERESMLAEQKGIFRSSKNMKMELEALAKECEECEAKAKVAEDEEKIVEAEWGRMKHFISSIKEDINRELKEQYGGEEEQEVKEMLVAHNDFVEGPQPLEVAKEAASKVDAQAVDDPPSGRFIWTIENFSRLNTKKLYSDIFFIGGYKWRILIFPKGNNVDHLSMYLDAADSTTLPYGWRRYTQFSLAVCNQIHDKYTIRKDTQHMFNARESDWGYTSFMPLGDLSDPHKGYLVNDTLEAEVVVRKVADD</sequence>
<evidence type="ECO:0000313" key="5">
    <source>
        <dbReference type="Proteomes" id="UP001396334"/>
    </source>
</evidence>
<dbReference type="Gene3D" id="2.60.210.10">
    <property type="entry name" value="Apoptosis, Tumor Necrosis Factor Receptor Associated Protein 2, Chain A"/>
    <property type="match status" value="2"/>
</dbReference>
<dbReference type="EMBL" id="JBBPBN010000017">
    <property type="protein sequence ID" value="KAK9019649.1"/>
    <property type="molecule type" value="Genomic_DNA"/>
</dbReference>
<dbReference type="Proteomes" id="UP001396334">
    <property type="component" value="Unassembled WGS sequence"/>
</dbReference>
<organism evidence="4 5">
    <name type="scientific">Hibiscus sabdariffa</name>
    <name type="common">roselle</name>
    <dbReference type="NCBI Taxonomy" id="183260"/>
    <lineage>
        <taxon>Eukaryota</taxon>
        <taxon>Viridiplantae</taxon>
        <taxon>Streptophyta</taxon>
        <taxon>Embryophyta</taxon>
        <taxon>Tracheophyta</taxon>
        <taxon>Spermatophyta</taxon>
        <taxon>Magnoliopsida</taxon>
        <taxon>eudicotyledons</taxon>
        <taxon>Gunneridae</taxon>
        <taxon>Pentapetalae</taxon>
        <taxon>rosids</taxon>
        <taxon>malvids</taxon>
        <taxon>Malvales</taxon>
        <taxon>Malvaceae</taxon>
        <taxon>Malvoideae</taxon>
        <taxon>Hibiscus</taxon>
    </lineage>
</organism>